<dbReference type="PANTHER" id="PTHR42716">
    <property type="entry name" value="L-ASPARTATE OXIDASE"/>
    <property type="match status" value="1"/>
</dbReference>
<reference evidence="16 17" key="1">
    <citation type="submission" date="2015-04" db="EMBL/GenBank/DDBJ databases">
        <title>Taxonomic description and genome sequence of Bacillus campisalis sp. nov., a novel member of the genus Bacillus isolated from solar saltern.</title>
        <authorList>
            <person name="Mathan Kumar R."/>
            <person name="Kaur G."/>
            <person name="Kumar A."/>
            <person name="Singh N.K."/>
            <person name="Kaur N."/>
            <person name="Kumar N."/>
            <person name="Mayilraj S."/>
        </authorList>
    </citation>
    <scope>NUCLEOTIDE SEQUENCE [LARGE SCALE GENOMIC DNA]</scope>
    <source>
        <strain evidence="16 17">SA2-6</strain>
    </source>
</reference>
<comment type="pathway">
    <text evidence="2 13">Cofactor biosynthesis; NAD(+) biosynthesis; iminoaspartate from L-aspartate (oxidase route): step 1/1.</text>
</comment>
<keyword evidence="6 13" id="KW-0285">Flavoprotein</keyword>
<dbReference type="InterPro" id="IPR037099">
    <property type="entry name" value="Fum_R/Succ_DH_flav-like_C_sf"/>
</dbReference>
<evidence type="ECO:0000256" key="9">
    <source>
        <dbReference type="ARBA" id="ARBA00023002"/>
    </source>
</evidence>
<keyword evidence="17" id="KW-1185">Reference proteome</keyword>
<dbReference type="FunFam" id="3.90.700.10:FF:000002">
    <property type="entry name" value="L-aspartate oxidase"/>
    <property type="match status" value="1"/>
</dbReference>
<comment type="subcellular location">
    <subcellularLocation>
        <location evidence="13">Cytoplasm</location>
    </subcellularLocation>
</comment>
<dbReference type="SUPFAM" id="SSF51905">
    <property type="entry name" value="FAD/NAD(P)-binding domain"/>
    <property type="match status" value="1"/>
</dbReference>
<dbReference type="GO" id="GO:0034628">
    <property type="term" value="P:'de novo' NAD+ biosynthetic process from L-aspartate"/>
    <property type="evidence" value="ECO:0007669"/>
    <property type="project" value="TreeGrafter"/>
</dbReference>
<keyword evidence="7 13" id="KW-0662">Pyridine nucleotide biosynthesis</keyword>
<dbReference type="UniPathway" id="UPA00253">
    <property type="reaction ID" value="UER00326"/>
</dbReference>
<proteinExistence type="inferred from homology"/>
<protein>
    <recommendedName>
        <fullName evidence="5 11">L-aspartate oxidase</fullName>
        <ecNumber evidence="4 11">1.4.3.16</ecNumber>
    </recommendedName>
</protein>
<comment type="catalytic activity">
    <reaction evidence="10">
        <text>L-aspartate + O2 = iminosuccinate + H2O2</text>
        <dbReference type="Rhea" id="RHEA:25876"/>
        <dbReference type="ChEBI" id="CHEBI:15379"/>
        <dbReference type="ChEBI" id="CHEBI:16240"/>
        <dbReference type="ChEBI" id="CHEBI:29991"/>
        <dbReference type="ChEBI" id="CHEBI:77875"/>
        <dbReference type="EC" id="1.4.3.16"/>
    </reaction>
    <physiologicalReaction direction="left-to-right" evidence="10">
        <dbReference type="Rhea" id="RHEA:25877"/>
    </physiologicalReaction>
</comment>
<keyword evidence="9 13" id="KW-0560">Oxidoreductase</keyword>
<dbReference type="SUPFAM" id="SSF56425">
    <property type="entry name" value="Succinate dehydrogenase/fumarate reductase flavoprotein, catalytic domain"/>
    <property type="match status" value="1"/>
</dbReference>
<dbReference type="RefSeq" id="WP_046526225.1">
    <property type="nucleotide sequence ID" value="NZ_LAYY01000101.1"/>
</dbReference>
<evidence type="ECO:0000259" key="15">
    <source>
        <dbReference type="Pfam" id="PF02910"/>
    </source>
</evidence>
<evidence type="ECO:0000256" key="11">
    <source>
        <dbReference type="NCBIfam" id="TIGR00551"/>
    </source>
</evidence>
<sequence>MITSDVLIIGSGIAALQLAVKLRNDINVIVLTKSSVKNGNSHMAQGGVAASIAVQDDSYNHFLDTIEAGSRHNDTLAVLEMTREAPAIIEEMKDAGCQFDVDKDGELMLGREGAHSVNRIVHAGGDATGKMMVEFLISQLRENVQVVEDTLVYELLLNARQECIGVKTLASDGQKQVYKSSHVVIASGGCGQLYRYTSNADTVTGDGLALAYIAGAQLADMEFIQFHPTLLYVDGKTHGLVSEAVRGEGAVLVTGSGKRIMEDIHPMGDLAPRHIVSQTIYDYLKNGEPIYLDISSISHFETRFPTVSGICRDAGIDLEEGKIPVAPGSHFLMGGIKTDHFGQTTVSGLYAIGEASCTGVHGANRLASNSLLEGLVYGRRLAHFFNSLPPERLEPDHEAVLVEDKKTGALPLPEKAELQRMMMERAGIVRHGDSLNMHKKWLESFQVEKWLDEKLDSRTPEEITRAFMLISAWLVTDAALARTESRGGHFRADFPAEEDEKWLKQQIVNKRMIKKGDMGEPLKAALTT</sequence>
<evidence type="ECO:0000256" key="5">
    <source>
        <dbReference type="ARBA" id="ARBA00021901"/>
    </source>
</evidence>
<organism evidence="16 17">
    <name type="scientific">Mesobacillus campisalis</name>
    <dbReference type="NCBI Taxonomy" id="1408103"/>
    <lineage>
        <taxon>Bacteria</taxon>
        <taxon>Bacillati</taxon>
        <taxon>Bacillota</taxon>
        <taxon>Bacilli</taxon>
        <taxon>Bacillales</taxon>
        <taxon>Bacillaceae</taxon>
        <taxon>Mesobacillus</taxon>
    </lineage>
</organism>
<dbReference type="InterPro" id="IPR036188">
    <property type="entry name" value="FAD/NAD-bd_sf"/>
</dbReference>
<dbReference type="AlphaFoldDB" id="A0A0M2SFL5"/>
<evidence type="ECO:0000256" key="2">
    <source>
        <dbReference type="ARBA" id="ARBA00004950"/>
    </source>
</evidence>
<dbReference type="PANTHER" id="PTHR42716:SF2">
    <property type="entry name" value="L-ASPARTATE OXIDASE, CHLOROPLASTIC"/>
    <property type="match status" value="1"/>
</dbReference>
<dbReference type="GO" id="GO:0008734">
    <property type="term" value="F:L-aspartate oxidase activity"/>
    <property type="evidence" value="ECO:0007669"/>
    <property type="project" value="UniProtKB-UniRule"/>
</dbReference>
<dbReference type="PATRIC" id="fig|1408103.3.peg.5250"/>
<accession>A0A0M2SFL5</accession>
<evidence type="ECO:0000256" key="4">
    <source>
        <dbReference type="ARBA" id="ARBA00012173"/>
    </source>
</evidence>
<evidence type="ECO:0000256" key="13">
    <source>
        <dbReference type="RuleBase" id="RU362049"/>
    </source>
</evidence>
<dbReference type="InterPro" id="IPR015939">
    <property type="entry name" value="Fum_Rdtase/Succ_DH_flav-like_C"/>
</dbReference>
<dbReference type="InterPro" id="IPR003953">
    <property type="entry name" value="FAD-dep_OxRdtase_2_FAD-bd"/>
</dbReference>
<feature type="domain" description="Fumarate reductase/succinate dehydrogenase flavoprotein-like C-terminal" evidence="15">
    <location>
        <begin position="416"/>
        <end position="509"/>
    </location>
</feature>
<comment type="cofactor">
    <cofactor evidence="1 13">
        <name>FAD</name>
        <dbReference type="ChEBI" id="CHEBI:57692"/>
    </cofactor>
</comment>
<dbReference type="InterPro" id="IPR027477">
    <property type="entry name" value="Succ_DH/fumarate_Rdtase_cat_sf"/>
</dbReference>
<dbReference type="OrthoDB" id="9806724at2"/>
<feature type="domain" description="FAD-dependent oxidoreductase 2 FAD-binding" evidence="14">
    <location>
        <begin position="5"/>
        <end position="371"/>
    </location>
</feature>
<dbReference type="NCBIfam" id="NF005978">
    <property type="entry name" value="PRK08071.1"/>
    <property type="match status" value="1"/>
</dbReference>
<gene>
    <name evidence="16" type="ORF">WQ57_24340</name>
</gene>
<dbReference type="GO" id="GO:0033765">
    <property type="term" value="F:steroid dehydrogenase activity, acting on the CH-CH group of donors"/>
    <property type="evidence" value="ECO:0007669"/>
    <property type="project" value="UniProtKB-ARBA"/>
</dbReference>
<evidence type="ECO:0000256" key="8">
    <source>
        <dbReference type="ARBA" id="ARBA00022827"/>
    </source>
</evidence>
<dbReference type="Gene3D" id="3.50.50.60">
    <property type="entry name" value="FAD/NAD(P)-binding domain"/>
    <property type="match status" value="1"/>
</dbReference>
<evidence type="ECO:0000256" key="1">
    <source>
        <dbReference type="ARBA" id="ARBA00001974"/>
    </source>
</evidence>
<feature type="active site" description="Proton acceptor" evidence="12">
    <location>
        <position position="273"/>
    </location>
</feature>
<dbReference type="PIRSF" id="PIRSF000171">
    <property type="entry name" value="SDHA_APRA_LASPO"/>
    <property type="match status" value="1"/>
</dbReference>
<evidence type="ECO:0000259" key="14">
    <source>
        <dbReference type="Pfam" id="PF00890"/>
    </source>
</evidence>
<dbReference type="InterPro" id="IPR005288">
    <property type="entry name" value="NadB"/>
</dbReference>
<comment type="caution">
    <text evidence="16">The sequence shown here is derived from an EMBL/GenBank/DDBJ whole genome shotgun (WGS) entry which is preliminary data.</text>
</comment>
<dbReference type="EMBL" id="LAYY01000101">
    <property type="protein sequence ID" value="KKK33078.1"/>
    <property type="molecule type" value="Genomic_DNA"/>
</dbReference>
<comment type="similarity">
    <text evidence="3 13">Belongs to the FAD-dependent oxidoreductase 2 family. NadB subfamily.</text>
</comment>
<name>A0A0M2SFL5_9BACI</name>
<dbReference type="GO" id="GO:0005737">
    <property type="term" value="C:cytoplasm"/>
    <property type="evidence" value="ECO:0007669"/>
    <property type="project" value="UniProtKB-SubCell"/>
</dbReference>
<dbReference type="PRINTS" id="PR00368">
    <property type="entry name" value="FADPNR"/>
</dbReference>
<evidence type="ECO:0000313" key="17">
    <source>
        <dbReference type="Proteomes" id="UP000034166"/>
    </source>
</evidence>
<evidence type="ECO:0000313" key="16">
    <source>
        <dbReference type="EMBL" id="KKK33078.1"/>
    </source>
</evidence>
<evidence type="ECO:0000256" key="6">
    <source>
        <dbReference type="ARBA" id="ARBA00022630"/>
    </source>
</evidence>
<evidence type="ECO:0000256" key="10">
    <source>
        <dbReference type="ARBA" id="ARBA00048305"/>
    </source>
</evidence>
<evidence type="ECO:0000256" key="12">
    <source>
        <dbReference type="PIRSR" id="PIRSR000171-1"/>
    </source>
</evidence>
<comment type="function">
    <text evidence="13">Catalyzes the oxidation of L-aspartate to iminoaspartate.</text>
</comment>
<evidence type="ECO:0000256" key="7">
    <source>
        <dbReference type="ARBA" id="ARBA00022642"/>
    </source>
</evidence>
<dbReference type="Gene3D" id="1.20.58.100">
    <property type="entry name" value="Fumarate reductase/succinate dehydrogenase flavoprotein-like, C-terminal domain"/>
    <property type="match status" value="1"/>
</dbReference>
<dbReference type="NCBIfam" id="TIGR00551">
    <property type="entry name" value="nadB"/>
    <property type="match status" value="1"/>
</dbReference>
<keyword evidence="8 13" id="KW-0274">FAD</keyword>
<dbReference type="Pfam" id="PF00890">
    <property type="entry name" value="FAD_binding_2"/>
    <property type="match status" value="1"/>
</dbReference>
<dbReference type="SUPFAM" id="SSF46977">
    <property type="entry name" value="Succinate dehydrogenase/fumarate reductase flavoprotein C-terminal domain"/>
    <property type="match status" value="1"/>
</dbReference>
<dbReference type="Proteomes" id="UP000034166">
    <property type="component" value="Unassembled WGS sequence"/>
</dbReference>
<evidence type="ECO:0000256" key="3">
    <source>
        <dbReference type="ARBA" id="ARBA00008562"/>
    </source>
</evidence>
<dbReference type="Gene3D" id="3.90.700.10">
    <property type="entry name" value="Succinate dehydrogenase/fumarate reductase flavoprotein, catalytic domain"/>
    <property type="match status" value="1"/>
</dbReference>
<dbReference type="Pfam" id="PF02910">
    <property type="entry name" value="Succ_DH_flav_C"/>
    <property type="match status" value="1"/>
</dbReference>
<dbReference type="EC" id="1.4.3.16" evidence="4 11"/>